<evidence type="ECO:0000313" key="3">
    <source>
        <dbReference type="Proteomes" id="UP000186817"/>
    </source>
</evidence>
<dbReference type="AlphaFoldDB" id="A0A1Q9CW15"/>
<evidence type="ECO:0000313" key="2">
    <source>
        <dbReference type="EMBL" id="OLP87110.1"/>
    </source>
</evidence>
<dbReference type="Proteomes" id="UP000186817">
    <property type="component" value="Unassembled WGS sequence"/>
</dbReference>
<comment type="caution">
    <text evidence="2">The sequence shown here is derived from an EMBL/GenBank/DDBJ whole genome shotgun (WGS) entry which is preliminary data.</text>
</comment>
<feature type="region of interest" description="Disordered" evidence="1">
    <location>
        <begin position="596"/>
        <end position="628"/>
    </location>
</feature>
<accession>A0A1Q9CW15</accession>
<protein>
    <submittedName>
        <fullName evidence="2">Uncharacterized protein</fullName>
    </submittedName>
</protein>
<feature type="compositionally biased region" description="Basic and acidic residues" evidence="1">
    <location>
        <begin position="19"/>
        <end position="46"/>
    </location>
</feature>
<dbReference type="OrthoDB" id="427884at2759"/>
<feature type="region of interest" description="Disordered" evidence="1">
    <location>
        <begin position="19"/>
        <end position="69"/>
    </location>
</feature>
<reference evidence="2 3" key="1">
    <citation type="submission" date="2016-02" db="EMBL/GenBank/DDBJ databases">
        <title>Genome analysis of coral dinoflagellate symbionts highlights evolutionary adaptations to a symbiotic lifestyle.</title>
        <authorList>
            <person name="Aranda M."/>
            <person name="Li Y."/>
            <person name="Liew Y.J."/>
            <person name="Baumgarten S."/>
            <person name="Simakov O."/>
            <person name="Wilson M."/>
            <person name="Piel J."/>
            <person name="Ashoor H."/>
            <person name="Bougouffa S."/>
            <person name="Bajic V.B."/>
            <person name="Ryu T."/>
            <person name="Ravasi T."/>
            <person name="Bayer T."/>
            <person name="Micklem G."/>
            <person name="Kim H."/>
            <person name="Bhak J."/>
            <person name="Lajeunesse T.C."/>
            <person name="Voolstra C.R."/>
        </authorList>
    </citation>
    <scope>NUCLEOTIDE SEQUENCE [LARGE SCALE GENOMIC DNA]</scope>
    <source>
        <strain evidence="2 3">CCMP2467</strain>
    </source>
</reference>
<dbReference type="Gene3D" id="1.20.5.650">
    <property type="entry name" value="Single helix bin"/>
    <property type="match status" value="1"/>
</dbReference>
<evidence type="ECO:0000256" key="1">
    <source>
        <dbReference type="SAM" id="MobiDB-lite"/>
    </source>
</evidence>
<name>A0A1Q9CW15_SYMMI</name>
<dbReference type="EMBL" id="LSRX01000879">
    <property type="protein sequence ID" value="OLP87110.1"/>
    <property type="molecule type" value="Genomic_DNA"/>
</dbReference>
<proteinExistence type="predicted"/>
<gene>
    <name evidence="2" type="ORF">AK812_SmicGene31703</name>
</gene>
<sequence>MAVLVDSLDAYLQQRDKATDLVDRSRMPEKRPLIPRAREPQEEDRSSLAPSSIVGSRQPRLPAVGEGRGGAGLNHYAGSQLAPRQRPALIVSFGRFDHVLRQASESMMTEQGGSVRQDPLQENLENDALLATDTGAAPQRACSLKRAGLVAVPLACALLAAGVWASSTPTLRAAKDLLEPEYNMPEEVDDLDAITVEASDPNDFLIGGRSYSALPVNDAKAKSGRCILCNPNECTLDYSGKGSWTSCPVHAPYFSEAHCKCVKSNVCQDDSPVLSTCRVCPNCANKPCAIGGKSYRCPQQTPYYLASKRLCSNQCQPPPGPAPPPYTPWLATTPPPSVAHTDIAPPPTPGKTDWAATTAPSTCKQETGGQCSWFGCSSSRKATCKSGKCICDTSKGLCAKNGKCIKASIPRSQPLARNLALEIADVVRMSEDTLLLRLREMKETPMALMSPSLARGDSSPTSLLDEAKTQGSVYGTVQRFAFAMVFYDAALGLPADSRQAAFARQVLLVSVVKEPLEDGPAAKAIEDAAMPPPPVPSKKRYTKRTPSQVDVEEIAKEIAQRARVEVPKFRSHHDIEPILDGRRDPAVEEKVEKLIAGRPNFAPPSEAEKKDGTAPPGTSSEGKGMGSFGLALSGKWPLGDGLLSGEPRALVSDNVESLSDVDDEELESYLLDAEERQHKSDIWHEEWHVRSLEVPGLCVEEIVTWLELLRVQVNNERKAGKQAASASEGQADSASETNGSSLRFIEEVVFRQEVSTVKANRINLEALESLFS</sequence>
<keyword evidence="3" id="KW-1185">Reference proteome</keyword>
<feature type="region of interest" description="Disordered" evidence="1">
    <location>
        <begin position="526"/>
        <end position="548"/>
    </location>
</feature>
<organism evidence="2 3">
    <name type="scientific">Symbiodinium microadriaticum</name>
    <name type="common">Dinoflagellate</name>
    <name type="synonym">Zooxanthella microadriatica</name>
    <dbReference type="NCBI Taxonomy" id="2951"/>
    <lineage>
        <taxon>Eukaryota</taxon>
        <taxon>Sar</taxon>
        <taxon>Alveolata</taxon>
        <taxon>Dinophyceae</taxon>
        <taxon>Suessiales</taxon>
        <taxon>Symbiodiniaceae</taxon>
        <taxon>Symbiodinium</taxon>
    </lineage>
</organism>